<proteinExistence type="predicted"/>
<comment type="caution">
    <text evidence="2">The sequence shown here is derived from an EMBL/GenBank/DDBJ whole genome shotgun (WGS) entry which is preliminary data.</text>
</comment>
<dbReference type="Pfam" id="PF01882">
    <property type="entry name" value="DUF58"/>
    <property type="match status" value="1"/>
</dbReference>
<name>E6PNZ0_9ZZZZ</name>
<protein>
    <recommendedName>
        <fullName evidence="1">DUF58 domain-containing protein</fullName>
    </recommendedName>
</protein>
<gene>
    <name evidence="2" type="ORF">CARN2_2357</name>
</gene>
<dbReference type="InterPro" id="IPR002881">
    <property type="entry name" value="DUF58"/>
</dbReference>
<reference evidence="2" key="1">
    <citation type="submission" date="2009-10" db="EMBL/GenBank/DDBJ databases">
        <title>Diversity of trophic interactions inside an arsenic-rich microbial ecosystem.</title>
        <authorList>
            <person name="Bertin P.N."/>
            <person name="Heinrich-Salmeron A."/>
            <person name="Pelletier E."/>
            <person name="Goulhen-Chollet F."/>
            <person name="Arsene-Ploetze F."/>
            <person name="Gallien S."/>
            <person name="Calteau A."/>
            <person name="Vallenet D."/>
            <person name="Casiot C."/>
            <person name="Chane-Woon-Ming B."/>
            <person name="Giloteaux L."/>
            <person name="Barakat M."/>
            <person name="Bonnefoy V."/>
            <person name="Bruneel O."/>
            <person name="Chandler M."/>
            <person name="Cleiss J."/>
            <person name="Duran R."/>
            <person name="Elbaz-Poulichet F."/>
            <person name="Fonknechten N."/>
            <person name="Lauga B."/>
            <person name="Mornico D."/>
            <person name="Ortet P."/>
            <person name="Schaeffer C."/>
            <person name="Siguier P."/>
            <person name="Alexander Thil Smith A."/>
            <person name="Van Dorsselaer A."/>
            <person name="Weissenbach J."/>
            <person name="Medigue C."/>
            <person name="Le Paslier D."/>
        </authorList>
    </citation>
    <scope>NUCLEOTIDE SEQUENCE</scope>
</reference>
<dbReference type="EMBL" id="CABM01000030">
    <property type="protein sequence ID" value="CBH96642.1"/>
    <property type="molecule type" value="Genomic_DNA"/>
</dbReference>
<accession>E6PNZ0</accession>
<organism evidence="2">
    <name type="scientific">mine drainage metagenome</name>
    <dbReference type="NCBI Taxonomy" id="410659"/>
    <lineage>
        <taxon>unclassified sequences</taxon>
        <taxon>metagenomes</taxon>
        <taxon>ecological metagenomes</taxon>
    </lineage>
</organism>
<feature type="domain" description="DUF58" evidence="1">
    <location>
        <begin position="74"/>
        <end position="305"/>
    </location>
</feature>
<evidence type="ECO:0000313" key="2">
    <source>
        <dbReference type="EMBL" id="CBH96642.1"/>
    </source>
</evidence>
<evidence type="ECO:0000259" key="1">
    <source>
        <dbReference type="Pfam" id="PF01882"/>
    </source>
</evidence>
<dbReference type="PANTHER" id="PTHR33608">
    <property type="entry name" value="BLL2464 PROTEIN"/>
    <property type="match status" value="1"/>
</dbReference>
<dbReference type="AlphaFoldDB" id="E6PNZ0"/>
<dbReference type="PANTHER" id="PTHR33608:SF12">
    <property type="entry name" value="DUF58 DOMAIN-CONTAINING PROTEIN"/>
    <property type="match status" value="1"/>
</dbReference>
<sequence length="339" mass="36749">MMAWVDDVLRTVRRTLRAPAAPDAARPLLPADDAAALIAQARGARTMPVSRPVGQRASGDSLSAWMGRGLDYAESRVYQPGDDLRDLHWRLLARTGKPYIKVHQEEHAPATHVLLDLHPGMAFGTRLRTKAEQAARMALLACATLALAAEGASGAMGLTLWRHVPRALDLGRGLPAMQRLARVLEQERVVPAAKSDLDAAPPDVAAAFETWAQRLVRTLPNGSRLVLVSDAAGWDVPGVDSALWALRSRAEVLVLLVRDPVEYALPSGDALAAATFVDLLQRQTGTLPGDDALRTTFTRLALQRRDALLARWRAHGLICLEAGVEQADSDVLRVLRQVV</sequence>